<name>A0A0L8AI00_9BACT</name>
<evidence type="ECO:0000313" key="1">
    <source>
        <dbReference type="EMBL" id="KOF02013.1"/>
    </source>
</evidence>
<accession>A0A0L8AI00</accession>
<dbReference type="EMBL" id="JSVA01000017">
    <property type="protein sequence ID" value="KOF02013.1"/>
    <property type="molecule type" value="Genomic_DNA"/>
</dbReference>
<dbReference type="Gene3D" id="1.25.40.70">
    <property type="entry name" value="Phosphatidylinositol 3-kinase, accessory domain (PIK)"/>
    <property type="match status" value="1"/>
</dbReference>
<protein>
    <recommendedName>
        <fullName evidence="3">DUF2019 domain-containing protein</fullName>
    </recommendedName>
</protein>
<dbReference type="Proteomes" id="UP000036908">
    <property type="component" value="Unassembled WGS sequence"/>
</dbReference>
<sequence>MDKLITDYIELATNHVELLFDGDSKKANKIHKKLMDIVLKIRKDKSLHGLYFDLLENKIITVRMWTAVEFSNTFEEKALRKLIEIEKLDSILSLTAYSLIDSIKKGMIKKVNWIDE</sequence>
<organism evidence="1 2">
    <name type="scientific">Roseivirga seohaensis subsp. aquiponti</name>
    <dbReference type="NCBI Taxonomy" id="1566026"/>
    <lineage>
        <taxon>Bacteria</taxon>
        <taxon>Pseudomonadati</taxon>
        <taxon>Bacteroidota</taxon>
        <taxon>Cytophagia</taxon>
        <taxon>Cytophagales</taxon>
        <taxon>Roseivirgaceae</taxon>
        <taxon>Roseivirga</taxon>
    </lineage>
</organism>
<comment type="caution">
    <text evidence="1">The sequence shown here is derived from an EMBL/GenBank/DDBJ whole genome shotgun (WGS) entry which is preliminary data.</text>
</comment>
<gene>
    <name evidence="1" type="ORF">OB69_14910</name>
</gene>
<reference evidence="2" key="1">
    <citation type="submission" date="2014-11" db="EMBL/GenBank/DDBJ databases">
        <title>Genome sequencing of Roseivirga sp. D-25.</title>
        <authorList>
            <person name="Selvaratnam C."/>
            <person name="Thevarajoo S."/>
            <person name="Goh K.M."/>
            <person name="Eee R."/>
            <person name="Chan K.-G."/>
            <person name="Chong C.S."/>
        </authorList>
    </citation>
    <scope>NUCLEOTIDE SEQUENCE [LARGE SCALE GENOMIC DNA]</scope>
    <source>
        <strain evidence="2">D-25</strain>
    </source>
</reference>
<keyword evidence="2" id="KW-1185">Reference proteome</keyword>
<dbReference type="RefSeq" id="WP_053224539.1">
    <property type="nucleotide sequence ID" value="NZ_JSVA01000017.1"/>
</dbReference>
<evidence type="ECO:0000313" key="2">
    <source>
        <dbReference type="Proteomes" id="UP000036908"/>
    </source>
</evidence>
<dbReference type="PATRIC" id="fig|1566026.4.peg.1296"/>
<dbReference type="OrthoDB" id="1495003at2"/>
<evidence type="ECO:0008006" key="3">
    <source>
        <dbReference type="Google" id="ProtNLM"/>
    </source>
</evidence>
<proteinExistence type="predicted"/>
<dbReference type="InterPro" id="IPR042236">
    <property type="entry name" value="PI3K_accessory_sf"/>
</dbReference>
<dbReference type="AlphaFoldDB" id="A0A0L8AI00"/>